<organism evidence="2 3">
    <name type="scientific">Stakelama marina</name>
    <dbReference type="NCBI Taxonomy" id="2826939"/>
    <lineage>
        <taxon>Bacteria</taxon>
        <taxon>Pseudomonadati</taxon>
        <taxon>Pseudomonadota</taxon>
        <taxon>Alphaproteobacteria</taxon>
        <taxon>Sphingomonadales</taxon>
        <taxon>Sphingomonadaceae</taxon>
        <taxon>Stakelama</taxon>
    </lineage>
</organism>
<accession>A0A8T4IHM7</accession>
<keyword evidence="3" id="KW-1185">Reference proteome</keyword>
<feature type="region of interest" description="Disordered" evidence="1">
    <location>
        <begin position="85"/>
        <end position="121"/>
    </location>
</feature>
<dbReference type="Proteomes" id="UP000676996">
    <property type="component" value="Unassembled WGS sequence"/>
</dbReference>
<dbReference type="AlphaFoldDB" id="A0A8T4IHM7"/>
<reference evidence="2" key="1">
    <citation type="submission" date="2021-04" db="EMBL/GenBank/DDBJ databases">
        <title>Ouciella asimina sp. nov., isolated from the surface seawater in the hydrothermal field of Okinawa Trough.</title>
        <authorList>
            <person name="Shuang W."/>
        </authorList>
    </citation>
    <scope>NUCLEOTIDE SEQUENCE</scope>
    <source>
        <strain evidence="2">LXI357</strain>
    </source>
</reference>
<protein>
    <submittedName>
        <fullName evidence="2">Ribonuclease</fullName>
    </submittedName>
</protein>
<evidence type="ECO:0000256" key="1">
    <source>
        <dbReference type="SAM" id="MobiDB-lite"/>
    </source>
</evidence>
<dbReference type="EMBL" id="JAGRQC010000002">
    <property type="protein sequence ID" value="MBR0552585.1"/>
    <property type="molecule type" value="Genomic_DNA"/>
</dbReference>
<gene>
    <name evidence="2" type="ORF">J7S20_08715</name>
</gene>
<evidence type="ECO:0000313" key="2">
    <source>
        <dbReference type="EMBL" id="MBR0552585.1"/>
    </source>
</evidence>
<evidence type="ECO:0000313" key="3">
    <source>
        <dbReference type="Proteomes" id="UP000676996"/>
    </source>
</evidence>
<comment type="caution">
    <text evidence="2">The sequence shown here is derived from an EMBL/GenBank/DDBJ whole genome shotgun (WGS) entry which is preliminary data.</text>
</comment>
<sequence>MAEWVVERGIGETRAALIDGDHILEARILPEGELLAGTVIEARLVRRLPERNQGIAAWDGGEALLVPLPRGVTEGASLAIEITRPALPEPGKPKRARARLAQPDAATGRPPSIEATLDGPVRETSPYDADMLEAAGWSELLDEAATGTVRFGGGALAIALTPAMTLIDVDGEIATDALAISGARAAAAAIRRLDIGGSIGIDLPTVSDKQVRLAAATAIDAALPQPFERTAVNGFGFIQIVRRRSRLSLPELYAADPVGAHARALVRRAERSTGRGARTIAANPRVIAAIEDGSWVAELERRIGVSIALHRDAGLAISAGHVQAQFQ</sequence>
<name>A0A8T4IHM7_9SPHN</name>
<proteinExistence type="predicted"/>
<dbReference type="RefSeq" id="WP_284053857.1">
    <property type="nucleotide sequence ID" value="NZ_JAGRQC010000002.1"/>
</dbReference>